<organism evidence="1 2">
    <name type="scientific">Metabacillus niabensis</name>
    <dbReference type="NCBI Taxonomy" id="324854"/>
    <lineage>
        <taxon>Bacteria</taxon>
        <taxon>Bacillati</taxon>
        <taxon>Bacillota</taxon>
        <taxon>Bacilli</taxon>
        <taxon>Bacillales</taxon>
        <taxon>Bacillaceae</taxon>
        <taxon>Metabacillus</taxon>
    </lineage>
</organism>
<protein>
    <submittedName>
        <fullName evidence="1">Uncharacterized protein</fullName>
    </submittedName>
</protein>
<proteinExistence type="predicted"/>
<sequence>MNEMIIAHARKLWHLKMSEISFERIIGQGVIAIDTKTDFLIELEKGSIKIECPWRIRDADGILLGETDIQSNEREWKTIKDLLVGKKIEGVQALEQCPLLIVQFGNLFLDVFHASSNFDGWFITDKEDFFLFSMHGGELV</sequence>
<comment type="caution">
    <text evidence="1">The sequence shown here is derived from an EMBL/GenBank/DDBJ whole genome shotgun (WGS) entry which is preliminary data.</text>
</comment>
<dbReference type="EMBL" id="JAUSTZ010000005">
    <property type="protein sequence ID" value="MDQ0226536.1"/>
    <property type="molecule type" value="Genomic_DNA"/>
</dbReference>
<dbReference type="RefSeq" id="WP_233452393.1">
    <property type="nucleotide sequence ID" value="NZ_CADEPK010000411.1"/>
</dbReference>
<keyword evidence="2" id="KW-1185">Reference proteome</keyword>
<evidence type="ECO:0000313" key="2">
    <source>
        <dbReference type="Proteomes" id="UP001232245"/>
    </source>
</evidence>
<name>A0ABT9Z3V7_9BACI</name>
<reference evidence="1 2" key="1">
    <citation type="submission" date="2023-07" db="EMBL/GenBank/DDBJ databases">
        <title>Genomic Encyclopedia of Type Strains, Phase IV (KMG-IV): sequencing the most valuable type-strain genomes for metagenomic binning, comparative biology and taxonomic classification.</title>
        <authorList>
            <person name="Goeker M."/>
        </authorList>
    </citation>
    <scope>NUCLEOTIDE SEQUENCE [LARGE SCALE GENOMIC DNA]</scope>
    <source>
        <strain evidence="1 2">DSM 17723</strain>
    </source>
</reference>
<evidence type="ECO:0000313" key="1">
    <source>
        <dbReference type="EMBL" id="MDQ0226536.1"/>
    </source>
</evidence>
<dbReference type="Proteomes" id="UP001232245">
    <property type="component" value="Unassembled WGS sequence"/>
</dbReference>
<gene>
    <name evidence="1" type="ORF">J2S02_002881</name>
</gene>
<accession>A0ABT9Z3V7</accession>